<protein>
    <recommendedName>
        <fullName evidence="3">RVT_2 domain-containing protein</fullName>
    </recommendedName>
</protein>
<dbReference type="SUPFAM" id="SSF56672">
    <property type="entry name" value="DNA/RNA polymerases"/>
    <property type="match status" value="1"/>
</dbReference>
<comment type="caution">
    <text evidence="1">The sequence shown here is derived from an EMBL/GenBank/DDBJ whole genome shotgun (WGS) entry which is preliminary data.</text>
</comment>
<dbReference type="CDD" id="cd09272">
    <property type="entry name" value="RNase_HI_RT_Ty1"/>
    <property type="match status" value="1"/>
</dbReference>
<dbReference type="InterPro" id="IPR043502">
    <property type="entry name" value="DNA/RNA_pol_sf"/>
</dbReference>
<evidence type="ECO:0000313" key="1">
    <source>
        <dbReference type="EMBL" id="GAV65217.1"/>
    </source>
</evidence>
<evidence type="ECO:0008006" key="3">
    <source>
        <dbReference type="Google" id="ProtNLM"/>
    </source>
</evidence>
<reference evidence="2" key="1">
    <citation type="submission" date="2016-04" db="EMBL/GenBank/DDBJ databases">
        <title>Cephalotus genome sequencing.</title>
        <authorList>
            <person name="Fukushima K."/>
            <person name="Hasebe M."/>
            <person name="Fang X."/>
        </authorList>
    </citation>
    <scope>NUCLEOTIDE SEQUENCE [LARGE SCALE GENOMIC DNA]</scope>
    <source>
        <strain evidence="2">cv. St1</strain>
    </source>
</reference>
<dbReference type="PANTHER" id="PTHR11439">
    <property type="entry name" value="GAG-POL-RELATED RETROTRANSPOSON"/>
    <property type="match status" value="1"/>
</dbReference>
<evidence type="ECO:0000313" key="2">
    <source>
        <dbReference type="Proteomes" id="UP000187406"/>
    </source>
</evidence>
<feature type="non-terminal residue" evidence="1">
    <location>
        <position position="1"/>
    </location>
</feature>
<name>A0A1Q3BAZ1_CEPFO</name>
<dbReference type="InParanoid" id="A0A1Q3BAZ1"/>
<gene>
    <name evidence="1" type="ORF">CFOL_v3_08732</name>
</gene>
<dbReference type="EMBL" id="BDDD01000390">
    <property type="protein sequence ID" value="GAV65217.1"/>
    <property type="molecule type" value="Genomic_DNA"/>
</dbReference>
<dbReference type="OrthoDB" id="1645289at2759"/>
<dbReference type="PANTHER" id="PTHR11439:SF440">
    <property type="entry name" value="INTEGRASE CATALYTIC DOMAIN-CONTAINING PROTEIN"/>
    <property type="match status" value="1"/>
</dbReference>
<dbReference type="AlphaFoldDB" id="A0A1Q3BAZ1"/>
<dbReference type="Proteomes" id="UP000187406">
    <property type="component" value="Unassembled WGS sequence"/>
</dbReference>
<accession>A0A1Q3BAZ1</accession>
<feature type="non-terminal residue" evidence="1">
    <location>
        <position position="276"/>
    </location>
</feature>
<proteinExistence type="predicted"/>
<keyword evidence="2" id="KW-1185">Reference proteome</keyword>
<organism evidence="1 2">
    <name type="scientific">Cephalotus follicularis</name>
    <name type="common">Albany pitcher plant</name>
    <dbReference type="NCBI Taxonomy" id="3775"/>
    <lineage>
        <taxon>Eukaryota</taxon>
        <taxon>Viridiplantae</taxon>
        <taxon>Streptophyta</taxon>
        <taxon>Embryophyta</taxon>
        <taxon>Tracheophyta</taxon>
        <taxon>Spermatophyta</taxon>
        <taxon>Magnoliopsida</taxon>
        <taxon>eudicotyledons</taxon>
        <taxon>Gunneridae</taxon>
        <taxon>Pentapetalae</taxon>
        <taxon>rosids</taxon>
        <taxon>fabids</taxon>
        <taxon>Oxalidales</taxon>
        <taxon>Cephalotaceae</taxon>
        <taxon>Cephalotus</taxon>
    </lineage>
</organism>
<sequence>IEVAYSNVSIALSQRKYTLDILGDVGLRDSKPVDTPMDPCVKLDNEQGDLLYDFEKYRRLVGKLNYLTITRIDISFAVRVVSQFMHDPRASHLEAVYRIMRYLKSASSRGILFSNNGHLRLEAFTDTDWAGSRDDRRSTSGYCTFLKGNLVTWRSKKQSVVARSNAEAEYRAMVQGVCELLLRLLLKDLGIIHEKSMSLYFDNKAAINITHNPIQHDRTKHIEIDRHLIKEKLDHKLICTPFVSSENQLADIFTKGLNCKQFNCIVCKLGMRNIYA</sequence>